<feature type="domain" description="Rab-GAP TBC" evidence="2">
    <location>
        <begin position="275"/>
        <end position="518"/>
    </location>
</feature>
<dbReference type="AlphaFoldDB" id="A0A1Q2YJ02"/>
<dbReference type="InterPro" id="IPR000195">
    <property type="entry name" value="Rab-GAP-TBC_dom"/>
</dbReference>
<dbReference type="PROSITE" id="PS50086">
    <property type="entry name" value="TBC_RABGAP"/>
    <property type="match status" value="1"/>
</dbReference>
<reference evidence="3 4" key="1">
    <citation type="submission" date="2016-08" db="EMBL/GenBank/DDBJ databases">
        <title>Whole genome shotgun sequence of Pichia membranifaciens KS47-1.</title>
        <authorList>
            <person name="Konishi M."/>
            <person name="Ishida M."/>
            <person name="Arakawa T."/>
            <person name="Kato Y."/>
            <person name="Horiuchi J."/>
        </authorList>
    </citation>
    <scope>NUCLEOTIDE SEQUENCE [LARGE SCALE GENOMIC DNA]</scope>
    <source>
        <strain evidence="3 4">KS47-1</strain>
    </source>
</reference>
<evidence type="ECO:0000313" key="3">
    <source>
        <dbReference type="EMBL" id="GAV29510.1"/>
    </source>
</evidence>
<dbReference type="InterPro" id="IPR050302">
    <property type="entry name" value="Rab_GAP_TBC_domain"/>
</dbReference>
<feature type="compositionally biased region" description="Low complexity" evidence="1">
    <location>
        <begin position="84"/>
        <end position="103"/>
    </location>
</feature>
<dbReference type="OrthoDB" id="289721at2759"/>
<comment type="caution">
    <text evidence="3">The sequence shown here is derived from an EMBL/GenBank/DDBJ whole genome shotgun (WGS) entry which is preliminary data.</text>
</comment>
<dbReference type="GO" id="GO:0005096">
    <property type="term" value="F:GTPase activator activity"/>
    <property type="evidence" value="ECO:0007669"/>
    <property type="project" value="TreeGrafter"/>
</dbReference>
<dbReference type="PANTHER" id="PTHR47219">
    <property type="entry name" value="RAB GTPASE-ACTIVATING PROTEIN 1-LIKE"/>
    <property type="match status" value="1"/>
</dbReference>
<dbReference type="InterPro" id="IPR035969">
    <property type="entry name" value="Rab-GAP_TBC_sf"/>
</dbReference>
<feature type="region of interest" description="Disordered" evidence="1">
    <location>
        <begin position="36"/>
        <end position="55"/>
    </location>
</feature>
<feature type="compositionally biased region" description="Low complexity" evidence="1">
    <location>
        <begin position="36"/>
        <end position="54"/>
    </location>
</feature>
<keyword evidence="4" id="KW-1185">Reference proteome</keyword>
<dbReference type="PANTHER" id="PTHR47219:SF9">
    <property type="entry name" value="GTPASE ACTIVATING PROTEIN AND CENTROSOME-ASSOCIATED, ISOFORM B"/>
    <property type="match status" value="1"/>
</dbReference>
<accession>A0A1Q2YJ02</accession>
<organism evidence="3 4">
    <name type="scientific">Pichia membranifaciens</name>
    <dbReference type="NCBI Taxonomy" id="4926"/>
    <lineage>
        <taxon>Eukaryota</taxon>
        <taxon>Fungi</taxon>
        <taxon>Dikarya</taxon>
        <taxon>Ascomycota</taxon>
        <taxon>Saccharomycotina</taxon>
        <taxon>Pichiomycetes</taxon>
        <taxon>Pichiales</taxon>
        <taxon>Pichiaceae</taxon>
        <taxon>Pichia</taxon>
    </lineage>
</organism>
<dbReference type="Pfam" id="PF00566">
    <property type="entry name" value="RabGAP-TBC"/>
    <property type="match status" value="1"/>
</dbReference>
<evidence type="ECO:0000256" key="1">
    <source>
        <dbReference type="SAM" id="MobiDB-lite"/>
    </source>
</evidence>
<dbReference type="Gene3D" id="1.10.472.80">
    <property type="entry name" value="Ypt/Rab-GAP domain of gyp1p, domain 3"/>
    <property type="match status" value="1"/>
</dbReference>
<dbReference type="Gene3D" id="1.10.10.750">
    <property type="entry name" value="Ypt/Rab-GAP domain of gyp1p, domain 1"/>
    <property type="match status" value="1"/>
</dbReference>
<proteinExistence type="predicted"/>
<protein>
    <recommendedName>
        <fullName evidence="2">Rab-GAP TBC domain-containing protein</fullName>
    </recommendedName>
</protein>
<name>A0A1Q2YJ02_9ASCO</name>
<dbReference type="Proteomes" id="UP000186136">
    <property type="component" value="Unassembled WGS sequence"/>
</dbReference>
<dbReference type="EMBL" id="BDGI01000125">
    <property type="protein sequence ID" value="GAV29510.1"/>
    <property type="molecule type" value="Genomic_DNA"/>
</dbReference>
<dbReference type="GO" id="GO:0030427">
    <property type="term" value="C:site of polarized growth"/>
    <property type="evidence" value="ECO:0007669"/>
    <property type="project" value="UniProtKB-ARBA"/>
</dbReference>
<gene>
    <name evidence="3" type="ORF">PMKS-003011</name>
</gene>
<evidence type="ECO:0000259" key="2">
    <source>
        <dbReference type="PROSITE" id="PS50086"/>
    </source>
</evidence>
<evidence type="ECO:0000313" key="4">
    <source>
        <dbReference type="Proteomes" id="UP000186136"/>
    </source>
</evidence>
<dbReference type="SMART" id="SM00164">
    <property type="entry name" value="TBC"/>
    <property type="match status" value="1"/>
</dbReference>
<dbReference type="GO" id="GO:0031267">
    <property type="term" value="F:small GTPase binding"/>
    <property type="evidence" value="ECO:0007669"/>
    <property type="project" value="TreeGrafter"/>
</dbReference>
<sequence length="578" mass="66139">MISTLDVIQESFEDVPLDTSSHPDNNITNTHNINQQIENTTPNSNSNSNISNNTKLYSHDLNNTNGINTANKYQYQPPHSLFVSSSSSSASSGASSPATRASSIFSRTSDISEISGADDEYLNPLSADAKLLFENKDYKLEEALQRMSMLKSMSHLCTKNNLMANNASHRNSDSNVSLASTLSVKSEPRSQYLSSTRPVNLPPKTKYEIAKHEKDYQNILEAEIYNEKEKLKDYQTKKKLLMAQEAKDEKLWLKVINNYDVLIKLPQTRELWWRDLPEKYRGKIWKRQLIGKKKLAFEISVLKKALNDALSTLSQACNLKSTKDELVKRQKEKANPDLLEDVRFIEECSDRLQYSFPEMKHFQYGENFDSVLQVLIAFRSLKNKNEKLESIDMLKTINLVCILTYVFDDSLVTLSCFISLLSKKLPNLMLCSDESQIPSDLLKDLEIQKSKSQSSYFGDIKDQFDKYLLQLAPRLYNHFIQRDINSLKIVKGLACCIFSNQLPFDVVLRVMDIYFFEGDILLLRASLALLKKISFKLYGSKEEVYDLLKVDGLINSNHLDVGEVDEFIKDIRDVLKKN</sequence>
<feature type="region of interest" description="Disordered" evidence="1">
    <location>
        <begin position="82"/>
        <end position="103"/>
    </location>
</feature>
<dbReference type="SUPFAM" id="SSF47923">
    <property type="entry name" value="Ypt/Rab-GAP domain of gyp1p"/>
    <property type="match status" value="1"/>
</dbReference>